<keyword evidence="3" id="KW-1185">Reference proteome</keyword>
<dbReference type="EMBL" id="SPHZ02000011">
    <property type="protein sequence ID" value="KAF0892381.1"/>
    <property type="molecule type" value="Genomic_DNA"/>
</dbReference>
<keyword evidence="1" id="KW-0812">Transmembrane</keyword>
<feature type="transmembrane region" description="Helical" evidence="1">
    <location>
        <begin position="119"/>
        <end position="136"/>
    </location>
</feature>
<evidence type="ECO:0000313" key="3">
    <source>
        <dbReference type="Proteomes" id="UP000479710"/>
    </source>
</evidence>
<keyword evidence="1" id="KW-1133">Transmembrane helix</keyword>
<sequence>MSFLQPLGCRSGPFFFISGNEANCRADEKLIVVLGTVACSLGFTYGAGACTVAGSFGTYPCSNDDNSELATGAGGHGIVAVNYPWRRDSAAACFGQPAAGHQGGELDHASAAAANDRSGAAPVVVGVIFFLSVSTYVDYKAIERRAEIGVRVFAAPLAAITVFVLFLVLQHCRRYWTLRQHYAPAVHQPTVGGDGGGGGGGSSTWVVALLSSVHSIWFRPLWDSDYY</sequence>
<gene>
    <name evidence="2" type="ORF">E2562_015455</name>
</gene>
<feature type="transmembrane region" description="Helical" evidence="1">
    <location>
        <begin position="148"/>
        <end position="169"/>
    </location>
</feature>
<proteinExistence type="predicted"/>
<evidence type="ECO:0000256" key="1">
    <source>
        <dbReference type="SAM" id="Phobius"/>
    </source>
</evidence>
<protein>
    <submittedName>
        <fullName evidence="2">Uncharacterized protein</fullName>
    </submittedName>
</protein>
<dbReference type="OrthoDB" id="1935034at2759"/>
<evidence type="ECO:0000313" key="2">
    <source>
        <dbReference type="EMBL" id="KAF0892381.1"/>
    </source>
</evidence>
<keyword evidence="1" id="KW-0472">Membrane</keyword>
<organism evidence="2 3">
    <name type="scientific">Oryza meyeriana var. granulata</name>
    <dbReference type="NCBI Taxonomy" id="110450"/>
    <lineage>
        <taxon>Eukaryota</taxon>
        <taxon>Viridiplantae</taxon>
        <taxon>Streptophyta</taxon>
        <taxon>Embryophyta</taxon>
        <taxon>Tracheophyta</taxon>
        <taxon>Spermatophyta</taxon>
        <taxon>Magnoliopsida</taxon>
        <taxon>Liliopsida</taxon>
        <taxon>Poales</taxon>
        <taxon>Poaceae</taxon>
        <taxon>BOP clade</taxon>
        <taxon>Oryzoideae</taxon>
        <taxon>Oryzeae</taxon>
        <taxon>Oryzinae</taxon>
        <taxon>Oryza</taxon>
        <taxon>Oryza meyeriana</taxon>
    </lineage>
</organism>
<dbReference type="Proteomes" id="UP000479710">
    <property type="component" value="Unassembled WGS sequence"/>
</dbReference>
<reference evidence="2 3" key="1">
    <citation type="submission" date="2019-11" db="EMBL/GenBank/DDBJ databases">
        <title>Whole genome sequence of Oryza granulata.</title>
        <authorList>
            <person name="Li W."/>
        </authorList>
    </citation>
    <scope>NUCLEOTIDE SEQUENCE [LARGE SCALE GENOMIC DNA]</scope>
    <source>
        <strain evidence="3">cv. Menghai</strain>
        <tissue evidence="2">Leaf</tissue>
    </source>
</reference>
<comment type="caution">
    <text evidence="2">The sequence shown here is derived from an EMBL/GenBank/DDBJ whole genome shotgun (WGS) entry which is preliminary data.</text>
</comment>
<accession>A0A6G1BX54</accession>
<name>A0A6G1BX54_9ORYZ</name>
<dbReference type="AlphaFoldDB" id="A0A6G1BX54"/>